<keyword evidence="1" id="KW-0472">Membrane</keyword>
<keyword evidence="3" id="KW-1185">Reference proteome</keyword>
<dbReference type="Proteomes" id="UP001232725">
    <property type="component" value="Unassembled WGS sequence"/>
</dbReference>
<organism evidence="2 3">
    <name type="scientific">Arthrobacter horti</name>
    <dbReference type="NCBI Taxonomy" id="3068273"/>
    <lineage>
        <taxon>Bacteria</taxon>
        <taxon>Bacillati</taxon>
        <taxon>Actinomycetota</taxon>
        <taxon>Actinomycetes</taxon>
        <taxon>Micrococcales</taxon>
        <taxon>Micrococcaceae</taxon>
        <taxon>Arthrobacter</taxon>
    </lineage>
</organism>
<feature type="transmembrane region" description="Helical" evidence="1">
    <location>
        <begin position="6"/>
        <end position="25"/>
    </location>
</feature>
<dbReference type="InterPro" id="IPR003425">
    <property type="entry name" value="CCB3/YggT"/>
</dbReference>
<keyword evidence="1" id="KW-0812">Transmembrane</keyword>
<sequence length="95" mass="10654">MGVLFALIYVVLLLFLVALIIRLIIDWVQVFARHWRPRGAALLVASIVYSLSDPPLRFLRRVIPPLKMGNVTLDIAFILLFFVVSIAMAIASSFA</sequence>
<dbReference type="Pfam" id="PF02325">
    <property type="entry name" value="CCB3_YggT"/>
    <property type="match status" value="1"/>
</dbReference>
<proteinExistence type="predicted"/>
<name>A0ABT9IKV0_9MICC</name>
<dbReference type="EMBL" id="JAVALS010000001">
    <property type="protein sequence ID" value="MDP5226195.1"/>
    <property type="molecule type" value="Genomic_DNA"/>
</dbReference>
<evidence type="ECO:0000313" key="2">
    <source>
        <dbReference type="EMBL" id="MDP5226195.1"/>
    </source>
</evidence>
<gene>
    <name evidence="2" type="ORF">Q9R02_03390</name>
</gene>
<reference evidence="2 3" key="1">
    <citation type="submission" date="2023-08" db="EMBL/GenBank/DDBJ databases">
        <title>Arthrobacter horti sp. nov., isolated from forest soil.</title>
        <authorList>
            <person name="Park M."/>
        </authorList>
    </citation>
    <scope>NUCLEOTIDE SEQUENCE [LARGE SCALE GENOMIC DNA]</scope>
    <source>
        <strain evidence="2 3">YJM1</strain>
    </source>
</reference>
<evidence type="ECO:0000256" key="1">
    <source>
        <dbReference type="SAM" id="Phobius"/>
    </source>
</evidence>
<accession>A0ABT9IKV0</accession>
<keyword evidence="1" id="KW-1133">Transmembrane helix</keyword>
<evidence type="ECO:0000313" key="3">
    <source>
        <dbReference type="Proteomes" id="UP001232725"/>
    </source>
</evidence>
<feature type="transmembrane region" description="Helical" evidence="1">
    <location>
        <begin position="72"/>
        <end position="94"/>
    </location>
</feature>
<protein>
    <submittedName>
        <fullName evidence="2">YggT family protein</fullName>
    </submittedName>
</protein>
<dbReference type="RefSeq" id="WP_305995217.1">
    <property type="nucleotide sequence ID" value="NZ_JAVALS010000001.1"/>
</dbReference>
<comment type="caution">
    <text evidence="2">The sequence shown here is derived from an EMBL/GenBank/DDBJ whole genome shotgun (WGS) entry which is preliminary data.</text>
</comment>